<dbReference type="AlphaFoldDB" id="A0AAN9R2G9"/>
<comment type="caution">
    <text evidence="1">The sequence shown here is derived from an EMBL/GenBank/DDBJ whole genome shotgun (WGS) entry which is preliminary data.</text>
</comment>
<sequence length="124" mass="14210">MTRDRPRNYFPEPLLKMNSHVFYCLRVLTNKQKAVADKRGRWGKIGGFGYESRIPPLRYCGLSKLNLMKQRKIGITPKTALPIPLCVRKVGGKHPRFSHPHHLPIHFSHVTSFLPVLLVLPSGF</sequence>
<accession>A0AAN9R2G9</accession>
<protein>
    <submittedName>
        <fullName evidence="1">Uncharacterized protein</fullName>
    </submittedName>
</protein>
<proteinExistence type="predicted"/>
<evidence type="ECO:0000313" key="1">
    <source>
        <dbReference type="EMBL" id="KAK7351543.1"/>
    </source>
</evidence>
<dbReference type="Proteomes" id="UP001367508">
    <property type="component" value="Unassembled WGS sequence"/>
</dbReference>
<keyword evidence="2" id="KW-1185">Reference proteome</keyword>
<evidence type="ECO:0000313" key="2">
    <source>
        <dbReference type="Proteomes" id="UP001367508"/>
    </source>
</evidence>
<name>A0AAN9R2G9_CANGL</name>
<gene>
    <name evidence="1" type="ORF">VNO77_11083</name>
</gene>
<dbReference type="EMBL" id="JAYMYQ010000002">
    <property type="protein sequence ID" value="KAK7351543.1"/>
    <property type="molecule type" value="Genomic_DNA"/>
</dbReference>
<organism evidence="1 2">
    <name type="scientific">Canavalia gladiata</name>
    <name type="common">Sword bean</name>
    <name type="synonym">Dolichos gladiatus</name>
    <dbReference type="NCBI Taxonomy" id="3824"/>
    <lineage>
        <taxon>Eukaryota</taxon>
        <taxon>Viridiplantae</taxon>
        <taxon>Streptophyta</taxon>
        <taxon>Embryophyta</taxon>
        <taxon>Tracheophyta</taxon>
        <taxon>Spermatophyta</taxon>
        <taxon>Magnoliopsida</taxon>
        <taxon>eudicotyledons</taxon>
        <taxon>Gunneridae</taxon>
        <taxon>Pentapetalae</taxon>
        <taxon>rosids</taxon>
        <taxon>fabids</taxon>
        <taxon>Fabales</taxon>
        <taxon>Fabaceae</taxon>
        <taxon>Papilionoideae</taxon>
        <taxon>50 kb inversion clade</taxon>
        <taxon>NPAAA clade</taxon>
        <taxon>indigoferoid/millettioid clade</taxon>
        <taxon>Phaseoleae</taxon>
        <taxon>Canavalia</taxon>
    </lineage>
</organism>
<reference evidence="1 2" key="1">
    <citation type="submission" date="2024-01" db="EMBL/GenBank/DDBJ databases">
        <title>The genomes of 5 underutilized Papilionoideae crops provide insights into root nodulation and disease resistanc.</title>
        <authorList>
            <person name="Jiang F."/>
        </authorList>
    </citation>
    <scope>NUCLEOTIDE SEQUENCE [LARGE SCALE GENOMIC DNA]</scope>
    <source>
        <strain evidence="1">LVBAO_FW01</strain>
        <tissue evidence="1">Leaves</tissue>
    </source>
</reference>